<evidence type="ECO:0000313" key="2">
    <source>
        <dbReference type="EMBL" id="EEN80939.1"/>
    </source>
</evidence>
<accession>C2JVH0</accession>
<keyword evidence="3" id="KW-1185">Reference proteome</keyword>
<dbReference type="EMBL" id="ACIZ01000041">
    <property type="protein sequence ID" value="EEN80939.1"/>
    <property type="molecule type" value="Genomic_DNA"/>
</dbReference>
<name>C2JVH0_LACRM</name>
<evidence type="ECO:0000313" key="3">
    <source>
        <dbReference type="Proteomes" id="UP000004525"/>
    </source>
</evidence>
<feature type="coiled-coil region" evidence="1">
    <location>
        <begin position="75"/>
        <end position="109"/>
    </location>
</feature>
<dbReference type="AlphaFoldDB" id="C2JVH0"/>
<comment type="caution">
    <text evidence="2">The sequence shown here is derived from an EMBL/GenBank/DDBJ whole genome shotgun (WGS) entry which is preliminary data.</text>
</comment>
<keyword evidence="1" id="KW-0175">Coiled coil</keyword>
<reference evidence="2" key="1">
    <citation type="submission" date="2009-01" db="EMBL/GenBank/DDBJ databases">
        <authorList>
            <person name="Qin X."/>
            <person name="Bachman B."/>
            <person name="Battles P."/>
            <person name="Bell A."/>
            <person name="Bess C."/>
            <person name="Bickham C."/>
            <person name="Chaboub L."/>
            <person name="Chen D."/>
            <person name="Coyle M."/>
            <person name="Deiros D.R."/>
            <person name="Dinh H."/>
            <person name="Forbes L."/>
            <person name="Fowler G."/>
            <person name="Francisco L."/>
            <person name="Fu Q."/>
            <person name="Gubbala S."/>
            <person name="Hale W."/>
            <person name="Han Y."/>
            <person name="Hemphill L."/>
            <person name="Highlander S.K."/>
            <person name="Hirani K."/>
            <person name="Hogues M."/>
            <person name="Jackson L."/>
            <person name="Jakkamsetti A."/>
            <person name="Javaid M."/>
            <person name="Jiang H."/>
            <person name="Korchina V."/>
            <person name="Kovar C."/>
            <person name="Lara F."/>
            <person name="Lee S."/>
            <person name="Mata R."/>
            <person name="Mathew T."/>
            <person name="Moen C."/>
            <person name="Morales K."/>
            <person name="Munidasa M."/>
            <person name="Nazareth L."/>
            <person name="Ngo R."/>
            <person name="Nguyen L."/>
            <person name="Okwuonu G."/>
            <person name="Ongeri F."/>
            <person name="Patil S."/>
            <person name="Petrosino J."/>
            <person name="Pham C."/>
            <person name="Pham P."/>
            <person name="Pu L.-L."/>
            <person name="Puazo M."/>
            <person name="Raj R."/>
            <person name="Reid J."/>
            <person name="Rouhana J."/>
            <person name="Saada N."/>
            <person name="Shang Y."/>
            <person name="Simmons D."/>
            <person name="Thornton R."/>
            <person name="Warren J."/>
            <person name="Weissenberger G."/>
            <person name="Zhang J."/>
            <person name="Zhang L."/>
            <person name="Zhou C."/>
            <person name="Zhu D."/>
            <person name="Muzny D."/>
            <person name="Worley K."/>
            <person name="Gibbs R."/>
        </authorList>
    </citation>
    <scope>NUCLEOTIDE SEQUENCE [LARGE SCALE GENOMIC DNA]</scope>
    <source>
        <strain evidence="2">LMS2-1</strain>
    </source>
</reference>
<sequence length="123" mass="13873">MKQKRSIKEKIMMNSIRIQNGKVFVNGIEVGQVEKIHFKAEANDPVEVEMKWLVPVRGLDVSVYQPEPRQQQPEVDAKQQTINDLTSQLEAAKQANNDLSQAIKDAQSIKDYSDQAVKSAKGH</sequence>
<evidence type="ECO:0000256" key="1">
    <source>
        <dbReference type="SAM" id="Coils"/>
    </source>
</evidence>
<dbReference type="Proteomes" id="UP000004525">
    <property type="component" value="Unassembled WGS sequence"/>
</dbReference>
<protein>
    <submittedName>
        <fullName evidence="2">Uncharacterized protein</fullName>
    </submittedName>
</protein>
<gene>
    <name evidence="2" type="ORF">HMPREF0539_0904</name>
</gene>
<dbReference type="RefSeq" id="WP_005688528.1">
    <property type="nucleotide sequence ID" value="NZ_GG692960.1"/>
</dbReference>
<dbReference type="HOGENOM" id="CLU_2142715_0_0_9"/>
<proteinExistence type="predicted"/>
<organism evidence="2 3">
    <name type="scientific">Lacticaseibacillus rhamnosus (strain LMS2-1)</name>
    <dbReference type="NCBI Taxonomy" id="525361"/>
    <lineage>
        <taxon>Bacteria</taxon>
        <taxon>Bacillati</taxon>
        <taxon>Bacillota</taxon>
        <taxon>Bacilli</taxon>
        <taxon>Lactobacillales</taxon>
        <taxon>Lactobacillaceae</taxon>
        <taxon>Lacticaseibacillus</taxon>
    </lineage>
</organism>